<keyword evidence="3" id="KW-1185">Reference proteome</keyword>
<evidence type="ECO:0000313" key="3">
    <source>
        <dbReference type="Proteomes" id="UP000249547"/>
    </source>
</evidence>
<feature type="domain" description="SnoaL-like" evidence="1">
    <location>
        <begin position="1"/>
        <end position="118"/>
    </location>
</feature>
<dbReference type="EMBL" id="QLLL01000004">
    <property type="protein sequence ID" value="RAJ05157.1"/>
    <property type="molecule type" value="Genomic_DNA"/>
</dbReference>
<proteinExistence type="predicted"/>
<dbReference type="SUPFAM" id="SSF54427">
    <property type="entry name" value="NTF2-like"/>
    <property type="match status" value="1"/>
</dbReference>
<dbReference type="OrthoDB" id="336094at2"/>
<name>A0A327QTT2_9BACT</name>
<comment type="caution">
    <text evidence="2">The sequence shown here is derived from an EMBL/GenBank/DDBJ whole genome shotgun (WGS) entry which is preliminary data.</text>
</comment>
<reference evidence="2 3" key="1">
    <citation type="submission" date="2018-06" db="EMBL/GenBank/DDBJ databases">
        <title>Genomic Encyclopedia of Archaeal and Bacterial Type Strains, Phase II (KMG-II): from individual species to whole genera.</title>
        <authorList>
            <person name="Goeker M."/>
        </authorList>
    </citation>
    <scope>NUCLEOTIDE SEQUENCE [LARGE SCALE GENOMIC DNA]</scope>
    <source>
        <strain evidence="2 3">DSM 23857</strain>
    </source>
</reference>
<dbReference type="InterPro" id="IPR032710">
    <property type="entry name" value="NTF2-like_dom_sf"/>
</dbReference>
<dbReference type="RefSeq" id="WP_111597772.1">
    <property type="nucleotide sequence ID" value="NZ_QLLL01000004.1"/>
</dbReference>
<protein>
    <recommendedName>
        <fullName evidence="1">SnoaL-like domain-containing protein</fullName>
    </recommendedName>
</protein>
<accession>A0A327QTT2</accession>
<gene>
    <name evidence="2" type="ORF">LX64_02311</name>
</gene>
<dbReference type="Gene3D" id="3.10.450.50">
    <property type="match status" value="1"/>
</dbReference>
<evidence type="ECO:0000259" key="1">
    <source>
        <dbReference type="Pfam" id="PF20409"/>
    </source>
</evidence>
<dbReference type="Proteomes" id="UP000249547">
    <property type="component" value="Unassembled WGS sequence"/>
</dbReference>
<sequence>MTVAQIAARTAELCSRGEFETAQNELFADNAVSYEQHDSPQFSKETKGLAAIREKGKKWDSMVESVHACEATEPVVAGNTFAFKLRMDVTMKEHGRMDMDELCVYETKDGKIVAERFFM</sequence>
<dbReference type="InterPro" id="IPR046860">
    <property type="entry name" value="SnoaL_5"/>
</dbReference>
<evidence type="ECO:0000313" key="2">
    <source>
        <dbReference type="EMBL" id="RAJ05157.1"/>
    </source>
</evidence>
<dbReference type="Pfam" id="PF20409">
    <property type="entry name" value="SnoaL_5"/>
    <property type="match status" value="1"/>
</dbReference>
<organism evidence="2 3">
    <name type="scientific">Chitinophaga skermanii</name>
    <dbReference type="NCBI Taxonomy" id="331697"/>
    <lineage>
        <taxon>Bacteria</taxon>
        <taxon>Pseudomonadati</taxon>
        <taxon>Bacteroidota</taxon>
        <taxon>Chitinophagia</taxon>
        <taxon>Chitinophagales</taxon>
        <taxon>Chitinophagaceae</taxon>
        <taxon>Chitinophaga</taxon>
    </lineage>
</organism>
<dbReference type="AlphaFoldDB" id="A0A327QTT2"/>